<evidence type="ECO:0000259" key="8">
    <source>
        <dbReference type="Pfam" id="PF14322"/>
    </source>
</evidence>
<feature type="signal peptide" evidence="6">
    <location>
        <begin position="1"/>
        <end position="18"/>
    </location>
</feature>
<dbReference type="GO" id="GO:0009279">
    <property type="term" value="C:cell outer membrane"/>
    <property type="evidence" value="ECO:0007669"/>
    <property type="project" value="UniProtKB-SubCell"/>
</dbReference>
<comment type="subcellular location">
    <subcellularLocation>
        <location evidence="1">Cell outer membrane</location>
    </subcellularLocation>
</comment>
<evidence type="ECO:0000256" key="5">
    <source>
        <dbReference type="ARBA" id="ARBA00023237"/>
    </source>
</evidence>
<dbReference type="Pfam" id="PF07980">
    <property type="entry name" value="SusD_RagB"/>
    <property type="match status" value="1"/>
</dbReference>
<proteinExistence type="inferred from homology"/>
<dbReference type="OrthoDB" id="5694214at2"/>
<evidence type="ECO:0000256" key="4">
    <source>
        <dbReference type="ARBA" id="ARBA00023136"/>
    </source>
</evidence>
<keyword evidence="3 6" id="KW-0732">Signal</keyword>
<evidence type="ECO:0000256" key="3">
    <source>
        <dbReference type="ARBA" id="ARBA00022729"/>
    </source>
</evidence>
<sequence>MKYNRLLIFGMMALLAFASCSDDFLEYEPEGVLSNENVATAENAESLVVAAYAGIANDDMIGPLTHMWVYGSVRSDDAYKGGGGRGDVDIVDKYEQYNLTEADNGTDWMGPRTWTNYYAAISRANFALSVINEIPDAEYPEKTVRQAELRFLRAHSHFILKTLFKKIPYITEDLTSEEIGKVSNDLPNDELWNKIADDFLYAYDNLPQTQDQPGRADKNAAAAYLAKLRLYQAYEQNETHQVVNINTARLEEVIDYADDVTASLEADYGNNFLDGFDNGPESIWAAQFSINDGTIVSRVSFVTGLNSPHGTGLYGCCGFHLASQNMVNAFKTDANGLPLLDTFNNEDIFDTLAEDGTVVPEAGLTVDPRIDHTVGIPGRPFKYRNTVNEAGDMIYNFSWARDPGVYGYFGNMKEQQAPDCSCYVKEGPFIGTSKNVDFIRYADVLLFKAEALIQLDRWDEALPIINQIRTRAAASTSRPLAAGATDIYNIGTYDSFPSKEFALKALKFERRLEFGMEGPRFFDLVRWGEAAEVLNAYLAEEKTKRDFLTNAQFTAGRDEYYPIPQREIDFTGGVYVQNPGY</sequence>
<dbReference type="Proteomes" id="UP000184543">
    <property type="component" value="Unassembled WGS sequence"/>
</dbReference>
<comment type="similarity">
    <text evidence="2">Belongs to the SusD family.</text>
</comment>
<gene>
    <name evidence="9" type="ORF">SAMN04488513_10486</name>
</gene>
<feature type="chain" id="PRO_5009918506" evidence="6">
    <location>
        <begin position="19"/>
        <end position="581"/>
    </location>
</feature>
<dbReference type="AlphaFoldDB" id="A0A1M6IQR7"/>
<dbReference type="InterPro" id="IPR033985">
    <property type="entry name" value="SusD-like_N"/>
</dbReference>
<keyword evidence="10" id="KW-1185">Reference proteome</keyword>
<evidence type="ECO:0000256" key="1">
    <source>
        <dbReference type="ARBA" id="ARBA00004442"/>
    </source>
</evidence>
<dbReference type="EMBL" id="FQYU01000004">
    <property type="protein sequence ID" value="SHJ36846.1"/>
    <property type="molecule type" value="Genomic_DNA"/>
</dbReference>
<dbReference type="Pfam" id="PF14322">
    <property type="entry name" value="SusD-like_3"/>
    <property type="match status" value="1"/>
</dbReference>
<feature type="domain" description="SusD-like N-terminal" evidence="8">
    <location>
        <begin position="101"/>
        <end position="230"/>
    </location>
</feature>
<reference evidence="10" key="1">
    <citation type="submission" date="2016-11" db="EMBL/GenBank/DDBJ databases">
        <authorList>
            <person name="Varghese N."/>
            <person name="Submissions S."/>
        </authorList>
    </citation>
    <scope>NUCLEOTIDE SEQUENCE [LARGE SCALE GENOMIC DNA]</scope>
    <source>
        <strain evidence="10">DSM 19858</strain>
    </source>
</reference>
<dbReference type="InterPro" id="IPR011990">
    <property type="entry name" value="TPR-like_helical_dom_sf"/>
</dbReference>
<dbReference type="InterPro" id="IPR012944">
    <property type="entry name" value="SusD_RagB_dom"/>
</dbReference>
<organism evidence="9 10">
    <name type="scientific">Pseudozobellia thermophila</name>
    <dbReference type="NCBI Taxonomy" id="192903"/>
    <lineage>
        <taxon>Bacteria</taxon>
        <taxon>Pseudomonadati</taxon>
        <taxon>Bacteroidota</taxon>
        <taxon>Flavobacteriia</taxon>
        <taxon>Flavobacteriales</taxon>
        <taxon>Flavobacteriaceae</taxon>
        <taxon>Pseudozobellia</taxon>
    </lineage>
</organism>
<name>A0A1M6IQR7_9FLAO</name>
<evidence type="ECO:0000256" key="2">
    <source>
        <dbReference type="ARBA" id="ARBA00006275"/>
    </source>
</evidence>
<dbReference type="RefSeq" id="WP_072994125.1">
    <property type="nucleotide sequence ID" value="NZ_FQYU01000004.1"/>
</dbReference>
<dbReference type="Gene3D" id="1.25.40.390">
    <property type="match status" value="1"/>
</dbReference>
<dbReference type="STRING" id="192903.SAMN04488513_10486"/>
<keyword evidence="5" id="KW-0998">Cell outer membrane</keyword>
<evidence type="ECO:0000313" key="10">
    <source>
        <dbReference type="Proteomes" id="UP000184543"/>
    </source>
</evidence>
<protein>
    <submittedName>
        <fullName evidence="9">Starch-binding associating with outer membrane</fullName>
    </submittedName>
</protein>
<accession>A0A1M6IQR7</accession>
<evidence type="ECO:0000256" key="6">
    <source>
        <dbReference type="SAM" id="SignalP"/>
    </source>
</evidence>
<keyword evidence="4" id="KW-0472">Membrane</keyword>
<evidence type="ECO:0000313" key="9">
    <source>
        <dbReference type="EMBL" id="SHJ36846.1"/>
    </source>
</evidence>
<evidence type="ECO:0000259" key="7">
    <source>
        <dbReference type="Pfam" id="PF07980"/>
    </source>
</evidence>
<dbReference type="PROSITE" id="PS51257">
    <property type="entry name" value="PROKAR_LIPOPROTEIN"/>
    <property type="match status" value="1"/>
</dbReference>
<feature type="domain" description="RagB/SusD" evidence="7">
    <location>
        <begin position="280"/>
        <end position="581"/>
    </location>
</feature>
<dbReference type="SUPFAM" id="SSF48452">
    <property type="entry name" value="TPR-like"/>
    <property type="match status" value="1"/>
</dbReference>